<organism evidence="2 3">
    <name type="scientific">Haematococcus lacustris</name>
    <name type="common">Green alga</name>
    <name type="synonym">Haematococcus pluvialis</name>
    <dbReference type="NCBI Taxonomy" id="44745"/>
    <lineage>
        <taxon>Eukaryota</taxon>
        <taxon>Viridiplantae</taxon>
        <taxon>Chlorophyta</taxon>
        <taxon>core chlorophytes</taxon>
        <taxon>Chlorophyceae</taxon>
        <taxon>CS clade</taxon>
        <taxon>Chlamydomonadales</taxon>
        <taxon>Haematococcaceae</taxon>
        <taxon>Haematococcus</taxon>
    </lineage>
</organism>
<reference evidence="2 3" key="1">
    <citation type="submission" date="2020-02" db="EMBL/GenBank/DDBJ databases">
        <title>Draft genome sequence of Haematococcus lacustris strain NIES-144.</title>
        <authorList>
            <person name="Morimoto D."/>
            <person name="Nakagawa S."/>
            <person name="Yoshida T."/>
            <person name="Sawayama S."/>
        </authorList>
    </citation>
    <scope>NUCLEOTIDE SEQUENCE [LARGE SCALE GENOMIC DNA]</scope>
    <source>
        <strain evidence="2 3">NIES-144</strain>
    </source>
</reference>
<evidence type="ECO:0000256" key="1">
    <source>
        <dbReference type="SAM" id="MobiDB-lite"/>
    </source>
</evidence>
<evidence type="ECO:0000313" key="3">
    <source>
        <dbReference type="Proteomes" id="UP000485058"/>
    </source>
</evidence>
<proteinExistence type="predicted"/>
<feature type="compositionally biased region" description="Basic residues" evidence="1">
    <location>
        <begin position="248"/>
        <end position="260"/>
    </location>
</feature>
<comment type="caution">
    <text evidence="2">The sequence shown here is derived from an EMBL/GenBank/DDBJ whole genome shotgun (WGS) entry which is preliminary data.</text>
</comment>
<dbReference type="EMBL" id="BLLF01003542">
    <property type="protein sequence ID" value="GFH27603.1"/>
    <property type="molecule type" value="Genomic_DNA"/>
</dbReference>
<name>A0A699ZY53_HAELA</name>
<keyword evidence="3" id="KW-1185">Reference proteome</keyword>
<evidence type="ECO:0000313" key="2">
    <source>
        <dbReference type="EMBL" id="GFH27603.1"/>
    </source>
</evidence>
<gene>
    <name evidence="2" type="ORF">HaLaN_25953</name>
</gene>
<feature type="region of interest" description="Disordered" evidence="1">
    <location>
        <begin position="231"/>
        <end position="269"/>
    </location>
</feature>
<dbReference type="Proteomes" id="UP000485058">
    <property type="component" value="Unassembled WGS sequence"/>
</dbReference>
<dbReference type="AlphaFoldDB" id="A0A699ZY53"/>
<accession>A0A699ZY53</accession>
<sequence>MEALVRDKGAALGTEHLGTDIDTMAGLISHLWVGLGLAQWASYITPGCRVGGRQRYYMSQTSRTRCEVRCELIATKATMTAIAPGQTHDVTRPPSTMKAFWALVQAAYPKTKASGCWMHIINLTFNGKCMGRLSHCYPPCPSTTSKPRPPPTSLHLMCVLSHCYPPRPSTTSEPPALLPPPLMSSHLPSCPPPLISCPCRLVSAVPHQGAHRGSLIMYARHSTAISDLLRKQRKDSGSKQKLQPPSKTHMHILARQRRCKQAAPCEPRT</sequence>
<protein>
    <submittedName>
        <fullName evidence="2">Uncharacterized protein</fullName>
    </submittedName>
</protein>